<keyword evidence="1" id="KW-0805">Transcription regulation</keyword>
<dbReference type="Pfam" id="PF00356">
    <property type="entry name" value="LacI"/>
    <property type="match status" value="1"/>
</dbReference>
<dbReference type="CDD" id="cd06267">
    <property type="entry name" value="PBP1_LacI_sugar_binding-like"/>
    <property type="match status" value="1"/>
</dbReference>
<reference evidence="5 6" key="1">
    <citation type="submission" date="2019-11" db="EMBL/GenBank/DDBJ databases">
        <title>Cellulosimicrobium composti sp. nov. isolated from a compost.</title>
        <authorList>
            <person name="Yang Y."/>
        </authorList>
    </citation>
    <scope>NUCLEOTIDE SEQUENCE [LARGE SCALE GENOMIC DNA]</scope>
    <source>
        <strain evidence="5 6">BIT-GX5</strain>
    </source>
</reference>
<dbReference type="SUPFAM" id="SSF53822">
    <property type="entry name" value="Periplasmic binding protein-like I"/>
    <property type="match status" value="1"/>
</dbReference>
<accession>A0A6N7ZLE7</accession>
<dbReference type="Pfam" id="PF13377">
    <property type="entry name" value="Peripla_BP_3"/>
    <property type="match status" value="1"/>
</dbReference>
<dbReference type="PROSITE" id="PS00356">
    <property type="entry name" value="HTH_LACI_1"/>
    <property type="match status" value="1"/>
</dbReference>
<dbReference type="RefSeq" id="WP_155099845.1">
    <property type="nucleotide sequence ID" value="NZ_WMKA01000044.1"/>
</dbReference>
<dbReference type="GO" id="GO:0003700">
    <property type="term" value="F:DNA-binding transcription factor activity"/>
    <property type="evidence" value="ECO:0007669"/>
    <property type="project" value="TreeGrafter"/>
</dbReference>
<gene>
    <name evidence="5" type="ORF">GJV82_15455</name>
</gene>
<evidence type="ECO:0000256" key="3">
    <source>
        <dbReference type="ARBA" id="ARBA00023163"/>
    </source>
</evidence>
<proteinExistence type="predicted"/>
<dbReference type="InterPro" id="IPR010982">
    <property type="entry name" value="Lambda_DNA-bd_dom_sf"/>
</dbReference>
<evidence type="ECO:0000259" key="4">
    <source>
        <dbReference type="PROSITE" id="PS50932"/>
    </source>
</evidence>
<dbReference type="Proteomes" id="UP000440668">
    <property type="component" value="Unassembled WGS sequence"/>
</dbReference>
<evidence type="ECO:0000256" key="1">
    <source>
        <dbReference type="ARBA" id="ARBA00023015"/>
    </source>
</evidence>
<dbReference type="SMART" id="SM00354">
    <property type="entry name" value="HTH_LACI"/>
    <property type="match status" value="1"/>
</dbReference>
<evidence type="ECO:0000313" key="6">
    <source>
        <dbReference type="Proteomes" id="UP000440668"/>
    </source>
</evidence>
<keyword evidence="2 5" id="KW-0238">DNA-binding</keyword>
<dbReference type="PROSITE" id="PS50932">
    <property type="entry name" value="HTH_LACI_2"/>
    <property type="match status" value="1"/>
</dbReference>
<dbReference type="Gene3D" id="1.10.260.40">
    <property type="entry name" value="lambda repressor-like DNA-binding domains"/>
    <property type="match status" value="1"/>
</dbReference>
<keyword evidence="3" id="KW-0804">Transcription</keyword>
<dbReference type="InterPro" id="IPR000843">
    <property type="entry name" value="HTH_LacI"/>
</dbReference>
<dbReference type="GO" id="GO:0000976">
    <property type="term" value="F:transcription cis-regulatory region binding"/>
    <property type="evidence" value="ECO:0007669"/>
    <property type="project" value="TreeGrafter"/>
</dbReference>
<dbReference type="SUPFAM" id="SSF47413">
    <property type="entry name" value="lambda repressor-like DNA-binding domains"/>
    <property type="match status" value="1"/>
</dbReference>
<name>A0A6N7ZLE7_9MICO</name>
<dbReference type="InterPro" id="IPR046335">
    <property type="entry name" value="LacI/GalR-like_sensor"/>
</dbReference>
<dbReference type="PANTHER" id="PTHR30146:SF138">
    <property type="entry name" value="TRANSCRIPTIONAL REGULATORY PROTEIN"/>
    <property type="match status" value="1"/>
</dbReference>
<comment type="caution">
    <text evidence="5">The sequence shown here is derived from an EMBL/GenBank/DDBJ whole genome shotgun (WGS) entry which is preliminary data.</text>
</comment>
<evidence type="ECO:0000256" key="2">
    <source>
        <dbReference type="ARBA" id="ARBA00023125"/>
    </source>
</evidence>
<sequence>MPTVTLDDVAAAARVSRSTASRVVRGTGPVSAEARRAVLAAVEHLGYVPHPGARALASGHGERVVVAVGSPSADLLADPYVARVVSAASRAADTQGVGVALRWLGLDPRDELRRLARDPGVGGVLLVDYTADVLASVPRDLVARVAAIGPADGRVPSYDVDAAAGIAALVEHVLATGRRDVVMVTGPGWLPGSRRAVDAYEAVTRAAGVPRRVVSADLTTGAGADAAREARRRWPGVDALVAMSDTLAVGAMRALAEDGVRVPDDVAVTGFDDQPFAEQAGPGLTTATHPVERIAAAATTALLGRRREERRTFPSVVVRRGSA</sequence>
<dbReference type="InterPro" id="IPR028082">
    <property type="entry name" value="Peripla_BP_I"/>
</dbReference>
<organism evidence="5 6">
    <name type="scientific">Cellulosimicrobium composti</name>
    <dbReference type="NCBI Taxonomy" id="2672572"/>
    <lineage>
        <taxon>Bacteria</taxon>
        <taxon>Bacillati</taxon>
        <taxon>Actinomycetota</taxon>
        <taxon>Actinomycetes</taxon>
        <taxon>Micrococcales</taxon>
        <taxon>Promicromonosporaceae</taxon>
        <taxon>Cellulosimicrobium</taxon>
    </lineage>
</organism>
<dbReference type="PANTHER" id="PTHR30146">
    <property type="entry name" value="LACI-RELATED TRANSCRIPTIONAL REPRESSOR"/>
    <property type="match status" value="1"/>
</dbReference>
<evidence type="ECO:0000313" key="5">
    <source>
        <dbReference type="EMBL" id="MTG90321.1"/>
    </source>
</evidence>
<dbReference type="CDD" id="cd01392">
    <property type="entry name" value="HTH_LacI"/>
    <property type="match status" value="1"/>
</dbReference>
<feature type="domain" description="HTH lacI-type" evidence="4">
    <location>
        <begin position="4"/>
        <end position="58"/>
    </location>
</feature>
<protein>
    <submittedName>
        <fullName evidence="5">LacI family DNA-binding transcriptional regulator</fullName>
    </submittedName>
</protein>
<dbReference type="AlphaFoldDB" id="A0A6N7ZLE7"/>
<dbReference type="EMBL" id="WMKA01000044">
    <property type="protein sequence ID" value="MTG90321.1"/>
    <property type="molecule type" value="Genomic_DNA"/>
</dbReference>
<dbReference type="Gene3D" id="3.40.50.2300">
    <property type="match status" value="2"/>
</dbReference>